<organism evidence="1 2">
    <name type="scientific">Symbiodinium microadriaticum</name>
    <name type="common">Dinoflagellate</name>
    <name type="synonym">Zooxanthella microadriatica</name>
    <dbReference type="NCBI Taxonomy" id="2951"/>
    <lineage>
        <taxon>Eukaryota</taxon>
        <taxon>Sar</taxon>
        <taxon>Alveolata</taxon>
        <taxon>Dinophyceae</taxon>
        <taxon>Suessiales</taxon>
        <taxon>Symbiodiniaceae</taxon>
        <taxon>Symbiodinium</taxon>
    </lineage>
</organism>
<dbReference type="Proteomes" id="UP000186817">
    <property type="component" value="Unassembled WGS sequence"/>
</dbReference>
<name>A0A1Q9CW29_SYMMI</name>
<dbReference type="OrthoDB" id="407553at2759"/>
<dbReference type="EMBL" id="LSRX01000878">
    <property type="protein sequence ID" value="OLP87118.1"/>
    <property type="molecule type" value="Genomic_DNA"/>
</dbReference>
<comment type="caution">
    <text evidence="1">The sequence shown here is derived from an EMBL/GenBank/DDBJ whole genome shotgun (WGS) entry which is preliminary data.</text>
</comment>
<gene>
    <name evidence="1" type="ORF">AK812_SmicGene31692</name>
</gene>
<dbReference type="AlphaFoldDB" id="A0A1Q9CW29"/>
<proteinExistence type="predicted"/>
<protein>
    <submittedName>
        <fullName evidence="1">Uncharacterized protein</fullName>
    </submittedName>
</protein>
<evidence type="ECO:0000313" key="1">
    <source>
        <dbReference type="EMBL" id="OLP87118.1"/>
    </source>
</evidence>
<evidence type="ECO:0000313" key="2">
    <source>
        <dbReference type="Proteomes" id="UP000186817"/>
    </source>
</evidence>
<reference evidence="1 2" key="1">
    <citation type="submission" date="2016-02" db="EMBL/GenBank/DDBJ databases">
        <title>Genome analysis of coral dinoflagellate symbionts highlights evolutionary adaptations to a symbiotic lifestyle.</title>
        <authorList>
            <person name="Aranda M."/>
            <person name="Li Y."/>
            <person name="Liew Y.J."/>
            <person name="Baumgarten S."/>
            <person name="Simakov O."/>
            <person name="Wilson M."/>
            <person name="Piel J."/>
            <person name="Ashoor H."/>
            <person name="Bougouffa S."/>
            <person name="Bajic V.B."/>
            <person name="Ryu T."/>
            <person name="Ravasi T."/>
            <person name="Bayer T."/>
            <person name="Micklem G."/>
            <person name="Kim H."/>
            <person name="Bhak J."/>
            <person name="Lajeunesse T.C."/>
            <person name="Voolstra C.R."/>
        </authorList>
    </citation>
    <scope>NUCLEOTIDE SEQUENCE [LARGE SCALE GENOMIC DNA]</scope>
    <source>
        <strain evidence="1 2">CCMP2467</strain>
    </source>
</reference>
<sequence>MKAVAKKPAWSFPSPKKGKLRTFLKQKLTKKPASKITTTKAWQAVPYRRGGESAPKVDRLKWKRTFQYLTALSEKEAVDVLTRDGLLVSWEGATCPFCSSGKVGPLVMRASELPRYRCRRKQCHKFITPQHLHPLFTATRGPEGHSLGVQAGVLLLRLANVQLSSIHLVTQVNHKAIERLEHNLLLTRKAYVENIQRTMTFGGHKNSWQDVEVDESVFDKKLIPIEEAACADKNMVWEQWVGMVQRGKPQSLVLIRLSPLPTKSRSPGPGPITKSAWKSIAQKWLKDKKVVLHSDSAKAYKLKTPGVVHGSVVHMKKRVKVGGKWTWKMPTYVKLKKITLPGGKSLKVKVGTQVVDRAWKFIETRLAINQNAKTGSVKIMAKVRSAQYEYWNRGQDMWMRTGDLMKWYMQKIIH</sequence>
<keyword evidence="2" id="KW-1185">Reference proteome</keyword>
<accession>A0A1Q9CW29</accession>